<dbReference type="EMBL" id="CP013011">
    <property type="protein sequence ID" value="ALL00746.1"/>
    <property type="molecule type" value="Genomic_DNA"/>
</dbReference>
<name>A0A0P0N321_9CREN</name>
<dbReference type="RefSeq" id="WP_055408254.1">
    <property type="nucleotide sequence ID" value="NZ_CP013011.1"/>
</dbReference>
<dbReference type="GeneID" id="26099032"/>
<dbReference type="AlphaFoldDB" id="A0A0P0N321"/>
<dbReference type="Proteomes" id="UP000058613">
    <property type="component" value="Chromosome"/>
</dbReference>
<protein>
    <submittedName>
        <fullName evidence="1">Uncharacterized protein</fullName>
    </submittedName>
</protein>
<evidence type="ECO:0000313" key="1">
    <source>
        <dbReference type="EMBL" id="ALL00746.1"/>
    </source>
</evidence>
<dbReference type="STRING" id="1273541.Pyrde_0696"/>
<organism evidence="1 2">
    <name type="scientific">Pyrodictium delaneyi</name>
    <dbReference type="NCBI Taxonomy" id="1273541"/>
    <lineage>
        <taxon>Archaea</taxon>
        <taxon>Thermoproteota</taxon>
        <taxon>Thermoprotei</taxon>
        <taxon>Desulfurococcales</taxon>
        <taxon>Pyrodictiaceae</taxon>
        <taxon>Pyrodictium</taxon>
    </lineage>
</organism>
<accession>A0A0P0N321</accession>
<evidence type="ECO:0000313" key="2">
    <source>
        <dbReference type="Proteomes" id="UP000058613"/>
    </source>
</evidence>
<sequence length="103" mass="11126">MAEALERLAEALDRHMPVLRHTVGSRIAGDGCEARAVYVAAGLVVRAECRFFKTWRCRVTASDGTRCEGGACRGEHAIVLAKALTEAGVPNAFGEPEWEAEEP</sequence>
<dbReference type="KEGG" id="pdl:Pyrde_0696"/>
<proteinExistence type="predicted"/>
<gene>
    <name evidence="1" type="ORF">Pyrde_0696</name>
</gene>
<reference evidence="1 2" key="1">
    <citation type="submission" date="2015-10" db="EMBL/GenBank/DDBJ databases">
        <title>Complete genome sequence of hyperthermophilic archaeon Pyrodictium delaneyi Su06.</title>
        <authorList>
            <person name="Jung J.-H."/>
            <person name="Lin J."/>
            <person name="Holden J.F."/>
            <person name="Park C.-S."/>
        </authorList>
    </citation>
    <scope>NUCLEOTIDE SEQUENCE [LARGE SCALE GENOMIC DNA]</scope>
    <source>
        <strain evidence="1 2">Su06</strain>
    </source>
</reference>